<dbReference type="PROSITE" id="PS50110">
    <property type="entry name" value="RESPONSE_REGULATORY"/>
    <property type="match status" value="1"/>
</dbReference>
<dbReference type="InterPro" id="IPR050595">
    <property type="entry name" value="Bact_response_regulator"/>
</dbReference>
<keyword evidence="1 2" id="KW-0597">Phosphoprotein</keyword>
<reference evidence="4 5" key="1">
    <citation type="submission" date="2018-04" db="EMBL/GenBank/DDBJ databases">
        <title>Massilia violaceinigra sp. nov., a novel purple-pigmented bacterium isolated from Tianshan glacier, Xinjiang, China.</title>
        <authorList>
            <person name="Wang H."/>
        </authorList>
    </citation>
    <scope>NUCLEOTIDE SEQUENCE [LARGE SCALE GENOMIC DNA]</scope>
    <source>
        <strain evidence="4 5">B448-2</strain>
    </source>
</reference>
<keyword evidence="5" id="KW-1185">Reference proteome</keyword>
<evidence type="ECO:0000256" key="1">
    <source>
        <dbReference type="ARBA" id="ARBA00022553"/>
    </source>
</evidence>
<proteinExistence type="predicted"/>
<dbReference type="SMART" id="SM00448">
    <property type="entry name" value="REC"/>
    <property type="match status" value="1"/>
</dbReference>
<organism evidence="4 5">
    <name type="scientific">Massilia glaciei</name>
    <dbReference type="NCBI Taxonomy" id="1524097"/>
    <lineage>
        <taxon>Bacteria</taxon>
        <taxon>Pseudomonadati</taxon>
        <taxon>Pseudomonadota</taxon>
        <taxon>Betaproteobacteria</taxon>
        <taxon>Burkholderiales</taxon>
        <taxon>Oxalobacteraceae</taxon>
        <taxon>Telluria group</taxon>
        <taxon>Massilia</taxon>
    </lineage>
</organism>
<dbReference type="SUPFAM" id="SSF52172">
    <property type="entry name" value="CheY-like"/>
    <property type="match status" value="1"/>
</dbReference>
<feature type="domain" description="Response regulatory" evidence="3">
    <location>
        <begin position="3"/>
        <end position="122"/>
    </location>
</feature>
<protein>
    <submittedName>
        <fullName evidence="4">Response regulator</fullName>
    </submittedName>
</protein>
<gene>
    <name evidence="4" type="ORF">C7C56_023720</name>
</gene>
<evidence type="ECO:0000256" key="2">
    <source>
        <dbReference type="PROSITE-ProRule" id="PRU00169"/>
    </source>
</evidence>
<comment type="caution">
    <text evidence="4">The sequence shown here is derived from an EMBL/GenBank/DDBJ whole genome shotgun (WGS) entry which is preliminary data.</text>
</comment>
<dbReference type="InterPro" id="IPR001789">
    <property type="entry name" value="Sig_transdc_resp-reg_receiver"/>
</dbReference>
<dbReference type="PANTHER" id="PTHR44591:SF19">
    <property type="entry name" value="TWO-COMPONENT RESPONSE REGULATOR-RELATED"/>
    <property type="match status" value="1"/>
</dbReference>
<sequence>MRRILLLDDEIYVLNALVRAMRQHLPIDDLRIETFTNPFEALKRCCECNFDIAISDYRMPQMNGAEFLHALEDIAPTTVRICLSASTEFETVASAVNDAHVWRYIPKPWQADELARCVAEALLFRDLGVEELRLADQQRLLDARPTPQELEAQWLEADEPGLLKVKWGPNGEILL</sequence>
<name>A0A2U2HEF5_9BURK</name>
<evidence type="ECO:0000313" key="5">
    <source>
        <dbReference type="Proteomes" id="UP000241421"/>
    </source>
</evidence>
<accession>A0A2U2HEF5</accession>
<evidence type="ECO:0000259" key="3">
    <source>
        <dbReference type="PROSITE" id="PS50110"/>
    </source>
</evidence>
<dbReference type="Proteomes" id="UP000241421">
    <property type="component" value="Unassembled WGS sequence"/>
</dbReference>
<dbReference type="OrthoDB" id="9774747at2"/>
<dbReference type="GO" id="GO:0000160">
    <property type="term" value="P:phosphorelay signal transduction system"/>
    <property type="evidence" value="ECO:0007669"/>
    <property type="project" value="InterPro"/>
</dbReference>
<dbReference type="RefSeq" id="WP_106759824.1">
    <property type="nucleotide sequence ID" value="NZ_PXWF02000305.1"/>
</dbReference>
<dbReference type="EMBL" id="PXWF02000305">
    <property type="protein sequence ID" value="PWF41919.1"/>
    <property type="molecule type" value="Genomic_DNA"/>
</dbReference>
<dbReference type="AlphaFoldDB" id="A0A2U2HEF5"/>
<dbReference type="PANTHER" id="PTHR44591">
    <property type="entry name" value="STRESS RESPONSE REGULATOR PROTEIN 1"/>
    <property type="match status" value="1"/>
</dbReference>
<feature type="modified residue" description="4-aspartylphosphate" evidence="2">
    <location>
        <position position="56"/>
    </location>
</feature>
<dbReference type="Gene3D" id="3.40.50.2300">
    <property type="match status" value="1"/>
</dbReference>
<dbReference type="InterPro" id="IPR011006">
    <property type="entry name" value="CheY-like_superfamily"/>
</dbReference>
<evidence type="ECO:0000313" key="4">
    <source>
        <dbReference type="EMBL" id="PWF41919.1"/>
    </source>
</evidence>
<dbReference type="Pfam" id="PF00072">
    <property type="entry name" value="Response_reg"/>
    <property type="match status" value="1"/>
</dbReference>